<dbReference type="AlphaFoldDB" id="A0A0W0FUJ4"/>
<proteinExistence type="predicted"/>
<dbReference type="PANTHER" id="PTHR43272:SF11">
    <property type="entry name" value="AMP-DEPENDENT SYNTHETASE_LIGASE DOMAIN-CONTAINING PROTEIN"/>
    <property type="match status" value="1"/>
</dbReference>
<dbReference type="EMBL" id="LATX01001627">
    <property type="protein sequence ID" value="KTB39864.1"/>
    <property type="molecule type" value="Genomic_DNA"/>
</dbReference>
<evidence type="ECO:0000256" key="1">
    <source>
        <dbReference type="SAM" id="Phobius"/>
    </source>
</evidence>
<dbReference type="Pfam" id="PF00501">
    <property type="entry name" value="AMP-binding"/>
    <property type="match status" value="1"/>
</dbReference>
<keyword evidence="1" id="KW-0472">Membrane</keyword>
<dbReference type="PANTHER" id="PTHR43272">
    <property type="entry name" value="LONG-CHAIN-FATTY-ACID--COA LIGASE"/>
    <property type="match status" value="1"/>
</dbReference>
<evidence type="ECO:0000259" key="2">
    <source>
        <dbReference type="Pfam" id="PF00501"/>
    </source>
</evidence>
<evidence type="ECO:0000313" key="3">
    <source>
        <dbReference type="EMBL" id="KTB39864.1"/>
    </source>
</evidence>
<dbReference type="Gene3D" id="3.40.50.12780">
    <property type="entry name" value="N-terminal domain of ligase-like"/>
    <property type="match status" value="1"/>
</dbReference>
<feature type="transmembrane region" description="Helical" evidence="1">
    <location>
        <begin position="14"/>
        <end position="32"/>
    </location>
</feature>
<protein>
    <recommendedName>
        <fullName evidence="2">AMP-dependent synthetase/ligase domain-containing protein</fullName>
    </recommendedName>
</protein>
<feature type="domain" description="AMP-dependent synthetase/ligase" evidence="2">
    <location>
        <begin position="99"/>
        <end position="523"/>
    </location>
</feature>
<reference evidence="3 4" key="1">
    <citation type="submission" date="2015-12" db="EMBL/GenBank/DDBJ databases">
        <title>Draft genome sequence of Moniliophthora roreri, the causal agent of frosty pod rot of cacao.</title>
        <authorList>
            <person name="Aime M.C."/>
            <person name="Diaz-Valderrama J.R."/>
            <person name="Kijpornyongpan T."/>
            <person name="Phillips-Mora W."/>
        </authorList>
    </citation>
    <scope>NUCLEOTIDE SEQUENCE [LARGE SCALE GENOMIC DNA]</scope>
    <source>
        <strain evidence="3 4">MCA 2952</strain>
    </source>
</reference>
<comment type="caution">
    <text evidence="3">The sequence shown here is derived from an EMBL/GenBank/DDBJ whole genome shotgun (WGS) entry which is preliminary data.</text>
</comment>
<name>A0A0W0FUJ4_MONRR</name>
<evidence type="ECO:0000313" key="4">
    <source>
        <dbReference type="Proteomes" id="UP000054988"/>
    </source>
</evidence>
<keyword evidence="1" id="KW-0812">Transmembrane</keyword>
<accession>A0A0W0FUJ4</accession>
<dbReference type="eggNOG" id="KOG1256">
    <property type="taxonomic scope" value="Eukaryota"/>
</dbReference>
<sequence>MAINLNSYLVTDDLTILLGLISATVFLLHTFYRPQPLVHPILLGRQSDVARVRNPGESAVYRNYGTGLMGRFSLRPNKDVHILADLIRPEQDAPRTLWNTKITNAALQDRVAAFGTGLLRLAGFQTTGDASVLLLLNDCIEFLIADLALASHSIPSLTVSDSTLLSAVLESRPPTALIINADLLPNLLELIYDSHDGDNTKGWVIVVAGEPSSRAMASVASNVKVLNWTEVEREGVRVEKILSPTLPRPSDVFTVSFFANENGVLQATQLTHENITAGVSATRALLPMAHSVTTLDTIVSSHSMATAHGRAIAYTALYEGTSFATVASSKVFRTDESSPKHDVADFLAVMKYPIPSPTILFLHPGHLEALVNSILEQAKKSSLLNSFAWRHKVAGIQEGFITKDSLWDRLVYDGARARVIGEGAGTVRAVIVGGGSLLASILTPARVALSVPFVNMFTHPTVAGPVFASHPLDLQDFSVPDSNQTAPVGPPSVNIEAKIIGVSDAGLESGEQDPTGVLLIRGPPAGKLLSVGGSVAESGYVNVERENNGSGSEKDESNGWIGTGVRASVSTNGAFRILSA</sequence>
<organism evidence="3 4">
    <name type="scientific">Moniliophthora roreri</name>
    <name type="common">Frosty pod rot fungus</name>
    <name type="synonym">Monilia roreri</name>
    <dbReference type="NCBI Taxonomy" id="221103"/>
    <lineage>
        <taxon>Eukaryota</taxon>
        <taxon>Fungi</taxon>
        <taxon>Dikarya</taxon>
        <taxon>Basidiomycota</taxon>
        <taxon>Agaricomycotina</taxon>
        <taxon>Agaricomycetes</taxon>
        <taxon>Agaricomycetidae</taxon>
        <taxon>Agaricales</taxon>
        <taxon>Marasmiineae</taxon>
        <taxon>Marasmiaceae</taxon>
        <taxon>Moniliophthora</taxon>
    </lineage>
</organism>
<dbReference type="GO" id="GO:0004467">
    <property type="term" value="F:long-chain fatty acid-CoA ligase activity"/>
    <property type="evidence" value="ECO:0007669"/>
    <property type="project" value="TreeGrafter"/>
</dbReference>
<dbReference type="GO" id="GO:0016020">
    <property type="term" value="C:membrane"/>
    <property type="evidence" value="ECO:0007669"/>
    <property type="project" value="TreeGrafter"/>
</dbReference>
<keyword evidence="1" id="KW-1133">Transmembrane helix</keyword>
<dbReference type="InterPro" id="IPR000873">
    <property type="entry name" value="AMP-dep_synth/lig_dom"/>
</dbReference>
<dbReference type="GO" id="GO:0005783">
    <property type="term" value="C:endoplasmic reticulum"/>
    <property type="evidence" value="ECO:0007669"/>
    <property type="project" value="TreeGrafter"/>
</dbReference>
<gene>
    <name evidence="3" type="ORF">WG66_7565</name>
</gene>
<dbReference type="Proteomes" id="UP000054988">
    <property type="component" value="Unassembled WGS sequence"/>
</dbReference>
<dbReference type="InterPro" id="IPR042099">
    <property type="entry name" value="ANL_N_sf"/>
</dbReference>
<dbReference type="SUPFAM" id="SSF56801">
    <property type="entry name" value="Acetyl-CoA synthetase-like"/>
    <property type="match status" value="1"/>
</dbReference>